<keyword evidence="6" id="KW-1133">Transmembrane helix</keyword>
<evidence type="ECO:0000313" key="8">
    <source>
        <dbReference type="EMBL" id="KAH3896794.1"/>
    </source>
</evidence>
<dbReference type="GO" id="GO:0008750">
    <property type="term" value="F:proton-translocating NAD(P)+ transhydrogenase activity"/>
    <property type="evidence" value="ECO:0007669"/>
    <property type="project" value="UniProtKB-EC"/>
</dbReference>
<dbReference type="EC" id="7.1.1.1" evidence="1"/>
<evidence type="ECO:0000259" key="7">
    <source>
        <dbReference type="Pfam" id="PF02233"/>
    </source>
</evidence>
<keyword evidence="4" id="KW-0520">NAD</keyword>
<evidence type="ECO:0000256" key="5">
    <source>
        <dbReference type="ARBA" id="ARBA00048202"/>
    </source>
</evidence>
<keyword evidence="3" id="KW-1278">Translocase</keyword>
<dbReference type="GO" id="GO:0005743">
    <property type="term" value="C:mitochondrial inner membrane"/>
    <property type="evidence" value="ECO:0007669"/>
    <property type="project" value="TreeGrafter"/>
</dbReference>
<dbReference type="AlphaFoldDB" id="A0A9D4NNF8"/>
<dbReference type="EMBL" id="JAIWYP010000001">
    <property type="protein sequence ID" value="KAH3896794.1"/>
    <property type="molecule type" value="Genomic_DNA"/>
</dbReference>
<evidence type="ECO:0000256" key="4">
    <source>
        <dbReference type="ARBA" id="ARBA00023027"/>
    </source>
</evidence>
<comment type="catalytic activity">
    <reaction evidence="5">
        <text>NAD(+) + NADPH + H(+)(in) = NADH + NADP(+) + H(+)(out)</text>
        <dbReference type="Rhea" id="RHEA:47992"/>
        <dbReference type="ChEBI" id="CHEBI:15378"/>
        <dbReference type="ChEBI" id="CHEBI:57540"/>
        <dbReference type="ChEBI" id="CHEBI:57783"/>
        <dbReference type="ChEBI" id="CHEBI:57945"/>
        <dbReference type="ChEBI" id="CHEBI:58349"/>
        <dbReference type="EC" id="7.1.1.1"/>
    </reaction>
</comment>
<dbReference type="Proteomes" id="UP000828390">
    <property type="component" value="Unassembled WGS sequence"/>
</dbReference>
<keyword evidence="9" id="KW-1185">Reference proteome</keyword>
<evidence type="ECO:0000256" key="1">
    <source>
        <dbReference type="ARBA" id="ARBA00012943"/>
    </source>
</evidence>
<evidence type="ECO:0000256" key="2">
    <source>
        <dbReference type="ARBA" id="ARBA00022857"/>
    </source>
</evidence>
<evidence type="ECO:0000256" key="3">
    <source>
        <dbReference type="ARBA" id="ARBA00022967"/>
    </source>
</evidence>
<accession>A0A9D4NNF8</accession>
<dbReference type="GO" id="GO:0006740">
    <property type="term" value="P:NADPH regeneration"/>
    <property type="evidence" value="ECO:0007669"/>
    <property type="project" value="TreeGrafter"/>
</dbReference>
<evidence type="ECO:0000313" key="9">
    <source>
        <dbReference type="Proteomes" id="UP000828390"/>
    </source>
</evidence>
<proteinExistence type="predicted"/>
<organism evidence="8 9">
    <name type="scientific">Dreissena polymorpha</name>
    <name type="common">Zebra mussel</name>
    <name type="synonym">Mytilus polymorpha</name>
    <dbReference type="NCBI Taxonomy" id="45954"/>
    <lineage>
        <taxon>Eukaryota</taxon>
        <taxon>Metazoa</taxon>
        <taxon>Spiralia</taxon>
        <taxon>Lophotrochozoa</taxon>
        <taxon>Mollusca</taxon>
        <taxon>Bivalvia</taxon>
        <taxon>Autobranchia</taxon>
        <taxon>Heteroconchia</taxon>
        <taxon>Euheterodonta</taxon>
        <taxon>Imparidentia</taxon>
        <taxon>Neoheterodontei</taxon>
        <taxon>Myida</taxon>
        <taxon>Dreissenoidea</taxon>
        <taxon>Dreissenidae</taxon>
        <taxon>Dreissena</taxon>
    </lineage>
</organism>
<evidence type="ECO:0000256" key="6">
    <source>
        <dbReference type="SAM" id="Phobius"/>
    </source>
</evidence>
<keyword evidence="6" id="KW-0472">Membrane</keyword>
<reference evidence="8" key="2">
    <citation type="submission" date="2020-11" db="EMBL/GenBank/DDBJ databases">
        <authorList>
            <person name="McCartney M.A."/>
            <person name="Auch B."/>
            <person name="Kono T."/>
            <person name="Mallez S."/>
            <person name="Becker A."/>
            <person name="Gohl D.M."/>
            <person name="Silverstein K.A.T."/>
            <person name="Koren S."/>
            <person name="Bechman K.B."/>
            <person name="Herman A."/>
            <person name="Abrahante J.E."/>
            <person name="Garbe J."/>
        </authorList>
    </citation>
    <scope>NUCLEOTIDE SEQUENCE</scope>
    <source>
        <strain evidence="8">Duluth1</strain>
        <tissue evidence="8">Whole animal</tissue>
    </source>
</reference>
<feature type="domain" description="NADP transhydrogenase beta-like" evidence="7">
    <location>
        <begin position="1"/>
        <end position="66"/>
    </location>
</feature>
<gene>
    <name evidence="8" type="ORF">DPMN_020975</name>
</gene>
<dbReference type="PANTHER" id="PTHR10160:SF19">
    <property type="entry name" value="PROTON-TRANSLOCATING NAD(P)(+) TRANSHYDROGENASE"/>
    <property type="match status" value="1"/>
</dbReference>
<name>A0A9D4NNF8_DREPO</name>
<keyword evidence="2" id="KW-0521">NADP</keyword>
<sequence>MVALFHSLVGAAAVVTCIANFMAEHPHFATDPAAGVHKTALFLGTYIGGVTFTGSLVAFGKLQGMLF</sequence>
<reference evidence="8" key="1">
    <citation type="journal article" date="2019" name="bioRxiv">
        <title>The Genome of the Zebra Mussel, Dreissena polymorpha: A Resource for Invasive Species Research.</title>
        <authorList>
            <person name="McCartney M.A."/>
            <person name="Auch B."/>
            <person name="Kono T."/>
            <person name="Mallez S."/>
            <person name="Zhang Y."/>
            <person name="Obille A."/>
            <person name="Becker A."/>
            <person name="Abrahante J.E."/>
            <person name="Garbe J."/>
            <person name="Badalamenti J.P."/>
            <person name="Herman A."/>
            <person name="Mangelson H."/>
            <person name="Liachko I."/>
            <person name="Sullivan S."/>
            <person name="Sone E.D."/>
            <person name="Koren S."/>
            <person name="Silverstein K.A.T."/>
            <person name="Beckman K.B."/>
            <person name="Gohl D.M."/>
        </authorList>
    </citation>
    <scope>NUCLEOTIDE SEQUENCE</scope>
    <source>
        <strain evidence="8">Duluth1</strain>
        <tissue evidence="8">Whole animal</tissue>
    </source>
</reference>
<dbReference type="Pfam" id="PF02233">
    <property type="entry name" value="PNTB"/>
    <property type="match status" value="1"/>
</dbReference>
<dbReference type="GO" id="GO:0050661">
    <property type="term" value="F:NADP binding"/>
    <property type="evidence" value="ECO:0007669"/>
    <property type="project" value="TreeGrafter"/>
</dbReference>
<dbReference type="PANTHER" id="PTHR10160">
    <property type="entry name" value="NAD(P) TRANSHYDROGENASE"/>
    <property type="match status" value="1"/>
</dbReference>
<keyword evidence="6" id="KW-0812">Transmembrane</keyword>
<comment type="caution">
    <text evidence="8">The sequence shown here is derived from an EMBL/GenBank/DDBJ whole genome shotgun (WGS) entry which is preliminary data.</text>
</comment>
<dbReference type="InterPro" id="IPR034300">
    <property type="entry name" value="PNTB-like"/>
</dbReference>
<protein>
    <recommendedName>
        <fullName evidence="1">proton-translocating NAD(P)(+) transhydrogenase</fullName>
        <ecNumber evidence="1">7.1.1.1</ecNumber>
    </recommendedName>
</protein>
<feature type="transmembrane region" description="Helical" evidence="6">
    <location>
        <begin position="41"/>
        <end position="59"/>
    </location>
</feature>